<dbReference type="FunFam" id="3.40.50.300:FF:000016">
    <property type="entry name" value="Oligopeptide ABC transporter ATP-binding component"/>
    <property type="match status" value="1"/>
</dbReference>
<evidence type="ECO:0000313" key="10">
    <source>
        <dbReference type="Proteomes" id="UP000612808"/>
    </source>
</evidence>
<dbReference type="AlphaFoldDB" id="A0A8J3NEV7"/>
<dbReference type="InterPro" id="IPR003593">
    <property type="entry name" value="AAA+_ATPase"/>
</dbReference>
<dbReference type="GO" id="GO:0005524">
    <property type="term" value="F:ATP binding"/>
    <property type="evidence" value="ECO:0007669"/>
    <property type="project" value="UniProtKB-KW"/>
</dbReference>
<evidence type="ECO:0000256" key="5">
    <source>
        <dbReference type="ARBA" id="ARBA00022741"/>
    </source>
</evidence>
<comment type="caution">
    <text evidence="9">The sequence shown here is derived from an EMBL/GenBank/DDBJ whole genome shotgun (WGS) entry which is preliminary data.</text>
</comment>
<dbReference type="PANTHER" id="PTHR43297:SF2">
    <property type="entry name" value="DIPEPTIDE TRANSPORT ATP-BINDING PROTEIN DPPD"/>
    <property type="match status" value="1"/>
</dbReference>
<dbReference type="InterPro" id="IPR017871">
    <property type="entry name" value="ABC_transporter-like_CS"/>
</dbReference>
<keyword evidence="3" id="KW-0813">Transport</keyword>
<dbReference type="Gene3D" id="3.40.50.300">
    <property type="entry name" value="P-loop containing nucleotide triphosphate hydrolases"/>
    <property type="match status" value="1"/>
</dbReference>
<evidence type="ECO:0000313" key="9">
    <source>
        <dbReference type="EMBL" id="GID14285.1"/>
    </source>
</evidence>
<protein>
    <submittedName>
        <fullName evidence="9">ABC transporter ATP-binding protein</fullName>
    </submittedName>
</protein>
<dbReference type="Proteomes" id="UP000612808">
    <property type="component" value="Unassembled WGS sequence"/>
</dbReference>
<keyword evidence="6 9" id="KW-0067">ATP-binding</keyword>
<evidence type="ECO:0000256" key="4">
    <source>
        <dbReference type="ARBA" id="ARBA00022475"/>
    </source>
</evidence>
<dbReference type="SUPFAM" id="SSF52540">
    <property type="entry name" value="P-loop containing nucleoside triphosphate hydrolases"/>
    <property type="match status" value="1"/>
</dbReference>
<comment type="similarity">
    <text evidence="2">Belongs to the ABC transporter superfamily.</text>
</comment>
<feature type="domain" description="ABC transporter" evidence="8">
    <location>
        <begin position="5"/>
        <end position="250"/>
    </location>
</feature>
<dbReference type="CDD" id="cd03257">
    <property type="entry name" value="ABC_NikE_OppD_transporters"/>
    <property type="match status" value="1"/>
</dbReference>
<dbReference type="SMART" id="SM00382">
    <property type="entry name" value="AAA"/>
    <property type="match status" value="1"/>
</dbReference>
<evidence type="ECO:0000256" key="3">
    <source>
        <dbReference type="ARBA" id="ARBA00022448"/>
    </source>
</evidence>
<reference evidence="9" key="1">
    <citation type="submission" date="2021-01" db="EMBL/GenBank/DDBJ databases">
        <title>Whole genome shotgun sequence of Actinocatenispora rupis NBRC 107355.</title>
        <authorList>
            <person name="Komaki H."/>
            <person name="Tamura T."/>
        </authorList>
    </citation>
    <scope>NUCLEOTIDE SEQUENCE</scope>
    <source>
        <strain evidence="9">NBRC 107355</strain>
    </source>
</reference>
<keyword evidence="7" id="KW-0472">Membrane</keyword>
<dbReference type="NCBIfam" id="TIGR01727">
    <property type="entry name" value="oligo_HPY"/>
    <property type="match status" value="1"/>
</dbReference>
<keyword evidence="4" id="KW-1003">Cell membrane</keyword>
<dbReference type="EMBL" id="BOMB01000030">
    <property type="protein sequence ID" value="GID14285.1"/>
    <property type="molecule type" value="Genomic_DNA"/>
</dbReference>
<dbReference type="GO" id="GO:0005886">
    <property type="term" value="C:plasma membrane"/>
    <property type="evidence" value="ECO:0007669"/>
    <property type="project" value="UniProtKB-SubCell"/>
</dbReference>
<dbReference type="InterPro" id="IPR003439">
    <property type="entry name" value="ABC_transporter-like_ATP-bd"/>
</dbReference>
<dbReference type="InterPro" id="IPR013563">
    <property type="entry name" value="Oligopep_ABC_C"/>
</dbReference>
<proteinExistence type="inferred from homology"/>
<evidence type="ECO:0000256" key="2">
    <source>
        <dbReference type="ARBA" id="ARBA00005417"/>
    </source>
</evidence>
<dbReference type="GO" id="GO:0016887">
    <property type="term" value="F:ATP hydrolysis activity"/>
    <property type="evidence" value="ECO:0007669"/>
    <property type="project" value="InterPro"/>
</dbReference>
<dbReference type="GO" id="GO:0015833">
    <property type="term" value="P:peptide transport"/>
    <property type="evidence" value="ECO:0007669"/>
    <property type="project" value="InterPro"/>
</dbReference>
<dbReference type="PROSITE" id="PS00211">
    <property type="entry name" value="ABC_TRANSPORTER_1"/>
    <property type="match status" value="1"/>
</dbReference>
<dbReference type="Pfam" id="PF00005">
    <property type="entry name" value="ABC_tran"/>
    <property type="match status" value="1"/>
</dbReference>
<evidence type="ECO:0000256" key="1">
    <source>
        <dbReference type="ARBA" id="ARBA00004202"/>
    </source>
</evidence>
<organism evidence="9 10">
    <name type="scientific">Actinocatenispora rupis</name>
    <dbReference type="NCBI Taxonomy" id="519421"/>
    <lineage>
        <taxon>Bacteria</taxon>
        <taxon>Bacillati</taxon>
        <taxon>Actinomycetota</taxon>
        <taxon>Actinomycetes</taxon>
        <taxon>Micromonosporales</taxon>
        <taxon>Micromonosporaceae</taxon>
        <taxon>Actinocatenispora</taxon>
    </lineage>
</organism>
<dbReference type="PANTHER" id="PTHR43297">
    <property type="entry name" value="OLIGOPEPTIDE TRANSPORT ATP-BINDING PROTEIN APPD"/>
    <property type="match status" value="1"/>
</dbReference>
<accession>A0A8J3NEV7</accession>
<gene>
    <name evidence="9" type="ORF">Aru02nite_51740</name>
</gene>
<dbReference type="PROSITE" id="PS50893">
    <property type="entry name" value="ABC_TRANSPORTER_2"/>
    <property type="match status" value="1"/>
</dbReference>
<keyword evidence="10" id="KW-1185">Reference proteome</keyword>
<dbReference type="Pfam" id="PF08352">
    <property type="entry name" value="oligo_HPY"/>
    <property type="match status" value="1"/>
</dbReference>
<dbReference type="InterPro" id="IPR050388">
    <property type="entry name" value="ABC_Ni/Peptide_Import"/>
</dbReference>
<evidence type="ECO:0000256" key="6">
    <source>
        <dbReference type="ARBA" id="ARBA00022840"/>
    </source>
</evidence>
<name>A0A8J3NEV7_9ACTN</name>
<evidence type="ECO:0000259" key="8">
    <source>
        <dbReference type="PROSITE" id="PS50893"/>
    </source>
</evidence>
<dbReference type="InterPro" id="IPR027417">
    <property type="entry name" value="P-loop_NTPase"/>
</dbReference>
<keyword evidence="5" id="KW-0547">Nucleotide-binding</keyword>
<sequence>MEPLLSVRDLRVRFGAVTAVDGVSFDVLPGETVAVVGESGSGKSVTMQAVMGLLPRGAEVTGSIVYDGRDLLARPLAETRKLCGTELAMIFQDPLSSLNPVFRVGRQIAESLVRRRGASRKERRAHAVELMRRVGIPDPERRVDEFPHQFSGGMRQRAMIAMALSLGPRLLIADEPTTALDVTVQAQIMRLLADLRRETGMGLALITHDLGVVAGVADRVVLMYAGRVVETGTTREVYDHRAHPYTEGLLASVPDDGGRADRLVPIPGQPPNPLRPPGGCPFHPRCRYVVDDCRTDAPVLVELAGRPADHRAACHRPEAVGA</sequence>
<evidence type="ECO:0000256" key="7">
    <source>
        <dbReference type="ARBA" id="ARBA00023136"/>
    </source>
</evidence>
<comment type="subcellular location">
    <subcellularLocation>
        <location evidence="1">Cell membrane</location>
        <topology evidence="1">Peripheral membrane protein</topology>
    </subcellularLocation>
</comment>